<sequence length="471" mass="50189">MRSSPNNALRQSTNRQTKTLTEMDRNAEVYMKQKELAALVKQREDNLRVAEMAPEMLAEMKALKDTINILGDTVKRPVVLTTPPETEAPAHASPAKVQAAAIAAEIFRQIDHSSPEAFISTVFKGEKHRFNKRKAIRSHKEMVSPSSTTSENSGQVLTTTAAMDYYAEPDKSHLFPALVANGARPMFFDGANALSMPYRDGEGSISAAFIAEGATIPVKQDLFSSTLFSRYKMGVITAFTNEITRLTTHSVVDIVTENIRRDSLDALDAFLLDSTAAVVGVRPAGLMTGVTPTASTGDTVDNVLADLRVLLAHLTSIRARKPVLILNPLLVASLSLKVTSGTGISPFKDDLEKGMLAGIPTIVVDTAPVDMVIALDADALVMGVDVPEIDFSKAATLVMVNDDGVAPTMAETGAITEAGSVDVSDAADVTGGPAKVQSMFQTNSIALRYIVPVSWSVIKGGTVAAISGVSW</sequence>
<dbReference type="OrthoDB" id="7856337at2"/>
<dbReference type="SUPFAM" id="SSF56563">
    <property type="entry name" value="Major capsid protein gp5"/>
    <property type="match status" value="1"/>
</dbReference>
<accession>A0A238K9B8</accession>
<feature type="region of interest" description="Disordered" evidence="1">
    <location>
        <begin position="1"/>
        <end position="20"/>
    </location>
</feature>
<evidence type="ECO:0000313" key="2">
    <source>
        <dbReference type="EMBL" id="SMX38682.1"/>
    </source>
</evidence>
<keyword evidence="3" id="KW-1185">Reference proteome</keyword>
<evidence type="ECO:0000313" key="3">
    <source>
        <dbReference type="Proteomes" id="UP000220836"/>
    </source>
</evidence>
<gene>
    <name evidence="2" type="ORF">PEV8663_01488</name>
</gene>
<organism evidence="2 3">
    <name type="scientific">Pelagimonas varians</name>
    <dbReference type="NCBI Taxonomy" id="696760"/>
    <lineage>
        <taxon>Bacteria</taxon>
        <taxon>Pseudomonadati</taxon>
        <taxon>Pseudomonadota</taxon>
        <taxon>Alphaproteobacteria</taxon>
        <taxon>Rhodobacterales</taxon>
        <taxon>Roseobacteraceae</taxon>
        <taxon>Pelagimonas</taxon>
    </lineage>
</organism>
<name>A0A238K9B8_9RHOB</name>
<evidence type="ECO:0000256" key="1">
    <source>
        <dbReference type="SAM" id="MobiDB-lite"/>
    </source>
</evidence>
<reference evidence="2 3" key="1">
    <citation type="submission" date="2017-05" db="EMBL/GenBank/DDBJ databases">
        <authorList>
            <person name="Song R."/>
            <person name="Chenine A.L."/>
            <person name="Ruprecht R.M."/>
        </authorList>
    </citation>
    <scope>NUCLEOTIDE SEQUENCE [LARGE SCALE GENOMIC DNA]</scope>
    <source>
        <strain evidence="2 3">CECT 8663</strain>
    </source>
</reference>
<dbReference type="RefSeq" id="WP_097803997.1">
    <property type="nucleotide sequence ID" value="NZ_FXYH01000004.1"/>
</dbReference>
<proteinExistence type="predicted"/>
<dbReference type="AlphaFoldDB" id="A0A238K9B8"/>
<protein>
    <submittedName>
        <fullName evidence="2">Phage capsid family protein</fullName>
    </submittedName>
</protein>
<dbReference type="EMBL" id="FXYH01000004">
    <property type="protein sequence ID" value="SMX38682.1"/>
    <property type="molecule type" value="Genomic_DNA"/>
</dbReference>
<dbReference type="Proteomes" id="UP000220836">
    <property type="component" value="Unassembled WGS sequence"/>
</dbReference>